<dbReference type="InterPro" id="IPR011009">
    <property type="entry name" value="Kinase-like_dom_sf"/>
</dbReference>
<dbReference type="Gene3D" id="1.10.510.10">
    <property type="entry name" value="Transferase(Phosphotransferase) domain 1"/>
    <property type="match status" value="2"/>
</dbReference>
<dbReference type="AlphaFoldDB" id="A0A9W9LG34"/>
<name>A0A9W9LG34_9EURO</name>
<dbReference type="SUPFAM" id="SSF56112">
    <property type="entry name" value="Protein kinase-like (PK-like)"/>
    <property type="match status" value="1"/>
</dbReference>
<dbReference type="RefSeq" id="XP_056539526.1">
    <property type="nucleotide sequence ID" value="XM_056691820.1"/>
</dbReference>
<gene>
    <name evidence="5" type="ORF">N7482_009696</name>
</gene>
<dbReference type="GO" id="GO:0005524">
    <property type="term" value="F:ATP binding"/>
    <property type="evidence" value="ECO:0007669"/>
    <property type="project" value="UniProtKB-KW"/>
</dbReference>
<evidence type="ECO:0000313" key="5">
    <source>
        <dbReference type="EMBL" id="KAJ5153218.1"/>
    </source>
</evidence>
<evidence type="ECO:0000256" key="3">
    <source>
        <dbReference type="ARBA" id="ARBA00022840"/>
    </source>
</evidence>
<keyword evidence="2" id="KW-0547">Nucleotide-binding</keyword>
<organism evidence="5 6">
    <name type="scientific">Penicillium canariense</name>
    <dbReference type="NCBI Taxonomy" id="189055"/>
    <lineage>
        <taxon>Eukaryota</taxon>
        <taxon>Fungi</taxon>
        <taxon>Dikarya</taxon>
        <taxon>Ascomycota</taxon>
        <taxon>Pezizomycotina</taxon>
        <taxon>Eurotiomycetes</taxon>
        <taxon>Eurotiomycetidae</taxon>
        <taxon>Eurotiales</taxon>
        <taxon>Aspergillaceae</taxon>
        <taxon>Penicillium</taxon>
    </lineage>
</organism>
<keyword evidence="5" id="KW-0418">Kinase</keyword>
<dbReference type="SMART" id="SM00220">
    <property type="entry name" value="S_TKc"/>
    <property type="match status" value="1"/>
</dbReference>
<evidence type="ECO:0000256" key="1">
    <source>
        <dbReference type="ARBA" id="ARBA00022527"/>
    </source>
</evidence>
<keyword evidence="3" id="KW-0067">ATP-binding</keyword>
<reference evidence="5" key="1">
    <citation type="submission" date="2022-11" db="EMBL/GenBank/DDBJ databases">
        <authorList>
            <person name="Petersen C."/>
        </authorList>
    </citation>
    <scope>NUCLEOTIDE SEQUENCE</scope>
    <source>
        <strain evidence="5">IBT 26290</strain>
    </source>
</reference>
<proteinExistence type="predicted"/>
<dbReference type="GeneID" id="81430996"/>
<keyword evidence="1" id="KW-0723">Serine/threonine-protein kinase</keyword>
<evidence type="ECO:0000256" key="2">
    <source>
        <dbReference type="ARBA" id="ARBA00022741"/>
    </source>
</evidence>
<dbReference type="Gene3D" id="3.30.200.20">
    <property type="entry name" value="Phosphorylase Kinase, domain 1"/>
    <property type="match status" value="2"/>
</dbReference>
<accession>A0A9W9LG34</accession>
<sequence length="388" mass="43542">MRQRTVVLKKIAGPFATTNIAKRTFREIVLLKNLKHQNVRILISSSSLGTNTTDRQFGGYIYIAFRRYVRCPAIMMVSCAEPHSQLSRHGVHGDGPKDVVGSEAHRKRICSVPCLPGHAGVIHLDLAPSKLLVNRNCDLRICDFGLAQGPKLWHTGYVRAMYYKAPELLLDWEDCDGRIDVWSSGCILAELILGKPLFPGENSIHQLHAITELLGSPSEDILRNRNVRRVCTVDILVVTFPLMMGNHQTEDKHQSYSPGPSWHTRNLVHSFPRSEGKSLSAIFSGVDPLGIFVLTASAVDFLRNTLVFDDLKRATAEDTLKFPYLARYHDPADEPNAQKKLDWMFVGIDTSTDVLKAKVFAEVQGYHEEAKLQESVRLWLQMQCITAG</sequence>
<keyword evidence="6" id="KW-1185">Reference proteome</keyword>
<evidence type="ECO:0000313" key="6">
    <source>
        <dbReference type="Proteomes" id="UP001149163"/>
    </source>
</evidence>
<reference evidence="5" key="2">
    <citation type="journal article" date="2023" name="IMA Fungus">
        <title>Comparative genomic study of the Penicillium genus elucidates a diverse pangenome and 15 lateral gene transfer events.</title>
        <authorList>
            <person name="Petersen C."/>
            <person name="Sorensen T."/>
            <person name="Nielsen M.R."/>
            <person name="Sondergaard T.E."/>
            <person name="Sorensen J.L."/>
            <person name="Fitzpatrick D.A."/>
            <person name="Frisvad J.C."/>
            <person name="Nielsen K.L."/>
        </authorList>
    </citation>
    <scope>NUCLEOTIDE SEQUENCE</scope>
    <source>
        <strain evidence="5">IBT 26290</strain>
    </source>
</reference>
<dbReference type="InterPro" id="IPR050117">
    <property type="entry name" value="MAPK"/>
</dbReference>
<dbReference type="Proteomes" id="UP001149163">
    <property type="component" value="Unassembled WGS sequence"/>
</dbReference>
<dbReference type="Pfam" id="PF00069">
    <property type="entry name" value="Pkinase"/>
    <property type="match status" value="1"/>
</dbReference>
<protein>
    <submittedName>
        <fullName evidence="5">Mitogen-activated protein kinase HOG1</fullName>
    </submittedName>
</protein>
<comment type="caution">
    <text evidence="5">The sequence shown here is derived from an EMBL/GenBank/DDBJ whole genome shotgun (WGS) entry which is preliminary data.</text>
</comment>
<dbReference type="GO" id="GO:0004674">
    <property type="term" value="F:protein serine/threonine kinase activity"/>
    <property type="evidence" value="ECO:0007669"/>
    <property type="project" value="UniProtKB-KW"/>
</dbReference>
<dbReference type="InterPro" id="IPR000719">
    <property type="entry name" value="Prot_kinase_dom"/>
</dbReference>
<dbReference type="OrthoDB" id="192887at2759"/>
<feature type="domain" description="Protein kinase" evidence="4">
    <location>
        <begin position="1"/>
        <end position="325"/>
    </location>
</feature>
<dbReference type="PANTHER" id="PTHR24055">
    <property type="entry name" value="MITOGEN-ACTIVATED PROTEIN KINASE"/>
    <property type="match status" value="1"/>
</dbReference>
<dbReference type="PROSITE" id="PS50011">
    <property type="entry name" value="PROTEIN_KINASE_DOM"/>
    <property type="match status" value="1"/>
</dbReference>
<dbReference type="EMBL" id="JAPQKN010000007">
    <property type="protein sequence ID" value="KAJ5153218.1"/>
    <property type="molecule type" value="Genomic_DNA"/>
</dbReference>
<evidence type="ECO:0000259" key="4">
    <source>
        <dbReference type="PROSITE" id="PS50011"/>
    </source>
</evidence>
<keyword evidence="5" id="KW-0808">Transferase</keyword>